<comment type="similarity">
    <text evidence="1">Belongs to the peptidase S1 family.</text>
</comment>
<dbReference type="PANTHER" id="PTHR15462:SF8">
    <property type="entry name" value="SERINE PROTEASE"/>
    <property type="match status" value="1"/>
</dbReference>
<dbReference type="EMBL" id="CACRXK020002422">
    <property type="protein sequence ID" value="CAB3994228.1"/>
    <property type="molecule type" value="Genomic_DNA"/>
</dbReference>
<evidence type="ECO:0000313" key="4">
    <source>
        <dbReference type="Proteomes" id="UP001152795"/>
    </source>
</evidence>
<dbReference type="PANTHER" id="PTHR15462">
    <property type="entry name" value="SERINE PROTEASE"/>
    <property type="match status" value="1"/>
</dbReference>
<gene>
    <name evidence="3" type="ORF">PACLA_8A025000</name>
</gene>
<dbReference type="SUPFAM" id="SSF50494">
    <property type="entry name" value="Trypsin-like serine proteases"/>
    <property type="match status" value="1"/>
</dbReference>
<evidence type="ECO:0000256" key="1">
    <source>
        <dbReference type="ARBA" id="ARBA00007664"/>
    </source>
</evidence>
<keyword evidence="3" id="KW-0645">Protease</keyword>
<comment type="caution">
    <text evidence="3">The sequence shown here is derived from an EMBL/GenBank/DDBJ whole genome shotgun (WGS) entry which is preliminary data.</text>
</comment>
<dbReference type="OrthoDB" id="10037376at2759"/>
<keyword evidence="2" id="KW-0732">Signal</keyword>
<accession>A0A7D9DW70</accession>
<evidence type="ECO:0000256" key="2">
    <source>
        <dbReference type="ARBA" id="ARBA00022729"/>
    </source>
</evidence>
<reference evidence="3" key="1">
    <citation type="submission" date="2020-04" db="EMBL/GenBank/DDBJ databases">
        <authorList>
            <person name="Alioto T."/>
            <person name="Alioto T."/>
            <person name="Gomez Garrido J."/>
        </authorList>
    </citation>
    <scope>NUCLEOTIDE SEQUENCE</scope>
    <source>
        <strain evidence="3">A484AB</strain>
    </source>
</reference>
<dbReference type="InterPro" id="IPR043504">
    <property type="entry name" value="Peptidase_S1_PA_chymotrypsin"/>
</dbReference>
<dbReference type="InterPro" id="IPR018114">
    <property type="entry name" value="TRYPSIN_HIS"/>
</dbReference>
<organism evidence="3 4">
    <name type="scientific">Paramuricea clavata</name>
    <name type="common">Red gorgonian</name>
    <name type="synonym">Violescent sea-whip</name>
    <dbReference type="NCBI Taxonomy" id="317549"/>
    <lineage>
        <taxon>Eukaryota</taxon>
        <taxon>Metazoa</taxon>
        <taxon>Cnidaria</taxon>
        <taxon>Anthozoa</taxon>
        <taxon>Octocorallia</taxon>
        <taxon>Malacalcyonacea</taxon>
        <taxon>Plexauridae</taxon>
        <taxon>Paramuricea</taxon>
    </lineage>
</organism>
<dbReference type="Pfam" id="PF00089">
    <property type="entry name" value="Trypsin"/>
    <property type="match status" value="1"/>
</dbReference>
<dbReference type="InterPro" id="IPR050966">
    <property type="entry name" value="Glutamyl_endopeptidase"/>
</dbReference>
<keyword evidence="3" id="KW-0378">Hydrolase</keyword>
<dbReference type="Proteomes" id="UP001152795">
    <property type="component" value="Unassembled WGS sequence"/>
</dbReference>
<dbReference type="AlphaFoldDB" id="A0A7D9DW70"/>
<dbReference type="Gene3D" id="2.40.10.10">
    <property type="entry name" value="Trypsin-like serine proteases"/>
    <property type="match status" value="2"/>
</dbReference>
<dbReference type="PROSITE" id="PS00134">
    <property type="entry name" value="TRYPSIN_HIS"/>
    <property type="match status" value="1"/>
</dbReference>
<dbReference type="InterPro" id="IPR001254">
    <property type="entry name" value="Trypsin_dom"/>
</dbReference>
<evidence type="ECO:0000313" key="3">
    <source>
        <dbReference type="EMBL" id="CAB3994228.1"/>
    </source>
</evidence>
<name>A0A7D9DW70_PARCT</name>
<keyword evidence="4" id="KW-1185">Reference proteome</keyword>
<dbReference type="PROSITE" id="PS50240">
    <property type="entry name" value="TRYPSIN_DOM"/>
    <property type="match status" value="1"/>
</dbReference>
<dbReference type="GO" id="GO:0006508">
    <property type="term" value="P:proteolysis"/>
    <property type="evidence" value="ECO:0007669"/>
    <property type="project" value="UniProtKB-KW"/>
</dbReference>
<proteinExistence type="inferred from homology"/>
<protein>
    <submittedName>
        <fullName evidence="3">Serine protease 23-like</fullName>
    </submittedName>
</protein>
<dbReference type="InterPro" id="IPR009003">
    <property type="entry name" value="Peptidase_S1_PA"/>
</dbReference>
<dbReference type="GO" id="GO:0004252">
    <property type="term" value="F:serine-type endopeptidase activity"/>
    <property type="evidence" value="ECO:0007669"/>
    <property type="project" value="InterPro"/>
</dbReference>
<sequence length="315" mass="35117">MLRRQQNRAPFVAATFILFHLLVFGEIKTINALPLNTSSSIEEEELQLSWDISTDNVAAYSVIPMLDLESLMEGPSATESNPSRRKRSLKVERVFKAVSSSDIRSLPYYAAVRISNLCSGTLISDSHVLTAAHCVHDGRNYNVKLSKLRVGLPRGVGKFSWKKVSQIHISKAWKKSKGSRRNKASLDADYAVLKLKHSHGQKYFKPQASKDRLKSTIRFNGYPRNKVGALWHSSCPVEKVVHYERLFLSRCSVSKGSSGSGVYESLGLGEYGVTGVVSAIVTVRNGKYAYSYTITNKLTAAKVRRICRWAGRNNC</sequence>